<organism evidence="3 5">
    <name type="scientific">Mycolicibacterium mucogenicum</name>
    <name type="common">Mycobacterium mucogenicum</name>
    <dbReference type="NCBI Taxonomy" id="56689"/>
    <lineage>
        <taxon>Bacteria</taxon>
        <taxon>Bacillati</taxon>
        <taxon>Actinomycetota</taxon>
        <taxon>Actinomycetes</taxon>
        <taxon>Mycobacteriales</taxon>
        <taxon>Mycobacteriaceae</taxon>
        <taxon>Mycolicibacterium</taxon>
    </lineage>
</organism>
<dbReference type="Pfam" id="PF00563">
    <property type="entry name" value="EAL"/>
    <property type="match status" value="1"/>
</dbReference>
<dbReference type="EMBL" id="LZSF01000245">
    <property type="protein sequence ID" value="OBA80384.1"/>
    <property type="molecule type" value="Genomic_DNA"/>
</dbReference>
<dbReference type="InterPro" id="IPR000160">
    <property type="entry name" value="GGDEF_dom"/>
</dbReference>
<gene>
    <name evidence="3" type="ORF">A5642_03000</name>
    <name evidence="4" type="ORF">EUA03_15255</name>
</gene>
<evidence type="ECO:0000313" key="5">
    <source>
        <dbReference type="Proteomes" id="UP000093962"/>
    </source>
</evidence>
<dbReference type="SMART" id="SM00052">
    <property type="entry name" value="EAL"/>
    <property type="match status" value="1"/>
</dbReference>
<dbReference type="PROSITE" id="PS50887">
    <property type="entry name" value="GGDEF"/>
    <property type="match status" value="1"/>
</dbReference>
<dbReference type="Pfam" id="PF01590">
    <property type="entry name" value="GAF"/>
    <property type="match status" value="1"/>
</dbReference>
<name>A0A1A0M4K0_MYCMU</name>
<dbReference type="InterPro" id="IPR001633">
    <property type="entry name" value="EAL_dom"/>
</dbReference>
<dbReference type="RefSeq" id="WP_064860414.1">
    <property type="nucleotide sequence ID" value="NZ_LZSF01000245.1"/>
</dbReference>
<dbReference type="InterPro" id="IPR029787">
    <property type="entry name" value="Nucleotide_cyclase"/>
</dbReference>
<reference evidence="4 6" key="2">
    <citation type="submission" date="2019-01" db="EMBL/GenBank/DDBJ databases">
        <title>High-quality-draft genome sequences of five non-tuberculosis mycobacteriaceae isolated from a nosocomial environment.</title>
        <authorList>
            <person name="Tiago I."/>
            <person name="Alarico S."/>
            <person name="Pereira S.G."/>
            <person name="Coelho C."/>
            <person name="Maranha A."/>
            <person name="Empadinhas N."/>
        </authorList>
    </citation>
    <scope>NUCLEOTIDE SEQUENCE [LARGE SCALE GENOMIC DNA]</scope>
    <source>
        <strain evidence="4 6">24AIII</strain>
    </source>
</reference>
<dbReference type="InterPro" id="IPR052155">
    <property type="entry name" value="Biofilm_reg_signaling"/>
</dbReference>
<dbReference type="CDD" id="cd01949">
    <property type="entry name" value="GGDEF"/>
    <property type="match status" value="1"/>
</dbReference>
<dbReference type="InterPro" id="IPR043128">
    <property type="entry name" value="Rev_trsase/Diguanyl_cyclase"/>
</dbReference>
<dbReference type="InterPro" id="IPR029016">
    <property type="entry name" value="GAF-like_dom_sf"/>
</dbReference>
<accession>A0A1A0M4K0</accession>
<feature type="domain" description="EAL" evidence="1">
    <location>
        <begin position="354"/>
        <end position="620"/>
    </location>
</feature>
<dbReference type="PROSITE" id="PS50883">
    <property type="entry name" value="EAL"/>
    <property type="match status" value="1"/>
</dbReference>
<dbReference type="SMART" id="SM00065">
    <property type="entry name" value="GAF"/>
    <property type="match status" value="1"/>
</dbReference>
<dbReference type="PANTHER" id="PTHR44757">
    <property type="entry name" value="DIGUANYLATE CYCLASE DGCP"/>
    <property type="match status" value="1"/>
</dbReference>
<dbReference type="SUPFAM" id="SSF55073">
    <property type="entry name" value="Nucleotide cyclase"/>
    <property type="match status" value="1"/>
</dbReference>
<reference evidence="3 5" key="1">
    <citation type="submission" date="2016-06" db="EMBL/GenBank/DDBJ databases">
        <authorList>
            <person name="Kjaerup R.B."/>
            <person name="Dalgaard T.S."/>
            <person name="Juul-Madsen H.R."/>
        </authorList>
    </citation>
    <scope>NUCLEOTIDE SEQUENCE [LARGE SCALE GENOMIC DNA]</scope>
    <source>
        <strain evidence="3 5">1199456.5</strain>
    </source>
</reference>
<dbReference type="Gene3D" id="3.30.70.270">
    <property type="match status" value="1"/>
</dbReference>
<dbReference type="SUPFAM" id="SSF55781">
    <property type="entry name" value="GAF domain-like"/>
    <property type="match status" value="1"/>
</dbReference>
<dbReference type="InterPro" id="IPR035919">
    <property type="entry name" value="EAL_sf"/>
</dbReference>
<evidence type="ECO:0000259" key="1">
    <source>
        <dbReference type="PROSITE" id="PS50883"/>
    </source>
</evidence>
<dbReference type="NCBIfam" id="TIGR00254">
    <property type="entry name" value="GGDEF"/>
    <property type="match status" value="1"/>
</dbReference>
<feature type="domain" description="GGDEF" evidence="2">
    <location>
        <begin position="212"/>
        <end position="345"/>
    </location>
</feature>
<evidence type="ECO:0000313" key="3">
    <source>
        <dbReference type="EMBL" id="OBA80384.1"/>
    </source>
</evidence>
<dbReference type="EMBL" id="SDLO01000011">
    <property type="protein sequence ID" value="TDK88183.1"/>
    <property type="molecule type" value="Genomic_DNA"/>
</dbReference>
<dbReference type="InterPro" id="IPR003018">
    <property type="entry name" value="GAF"/>
</dbReference>
<dbReference type="CDD" id="cd01948">
    <property type="entry name" value="EAL"/>
    <property type="match status" value="1"/>
</dbReference>
<dbReference type="Proteomes" id="UP000093962">
    <property type="component" value="Unassembled WGS sequence"/>
</dbReference>
<dbReference type="OrthoDB" id="23692at2"/>
<dbReference type="AlphaFoldDB" id="A0A1A0M4K0"/>
<dbReference type="PANTHER" id="PTHR44757:SF2">
    <property type="entry name" value="BIOFILM ARCHITECTURE MAINTENANCE PROTEIN MBAA"/>
    <property type="match status" value="1"/>
</dbReference>
<dbReference type="Gene3D" id="3.30.450.40">
    <property type="match status" value="1"/>
</dbReference>
<dbReference type="Proteomes" id="UP000294929">
    <property type="component" value="Unassembled WGS sequence"/>
</dbReference>
<evidence type="ECO:0000313" key="6">
    <source>
        <dbReference type="Proteomes" id="UP000294929"/>
    </source>
</evidence>
<dbReference type="Pfam" id="PF00990">
    <property type="entry name" value="GGDEF"/>
    <property type="match status" value="1"/>
</dbReference>
<proteinExistence type="predicted"/>
<dbReference type="SMART" id="SM00267">
    <property type="entry name" value="GGDEF"/>
    <property type="match status" value="1"/>
</dbReference>
<protein>
    <submittedName>
        <fullName evidence="4">EAL domain-containing protein</fullName>
    </submittedName>
</protein>
<comment type="caution">
    <text evidence="3">The sequence shown here is derived from an EMBL/GenBank/DDBJ whole genome shotgun (WGS) entry which is preliminary data.</text>
</comment>
<evidence type="ECO:0000259" key="2">
    <source>
        <dbReference type="PROSITE" id="PS50887"/>
    </source>
</evidence>
<dbReference type="Gene3D" id="3.20.20.450">
    <property type="entry name" value="EAL domain"/>
    <property type="match status" value="1"/>
</dbReference>
<dbReference type="SUPFAM" id="SSF141868">
    <property type="entry name" value="EAL domain-like"/>
    <property type="match status" value="1"/>
</dbReference>
<sequence length="629" mass="69068">MSIDESPPSLDRLVTEVATRLMAADSSNSTKVYTDVLEILVNYFEVDVSFLRRNDHEIGASILVAEWPLRPEIPDPDPLRVVYFAEADPVFAETEHRKTPLIVRPDPEPDDYQRRIEADRNVPQISLAATPLVSGDRTTGALGFIKYGNREWVTEEINALQAIASLLTQAQSRGLAEEQLRYLAEHDDLTGLNNRRALIAHLDARLQPGQPGPVTALFFDLDRLKAINDYLGHSAGDSFIRVFAQRLTEGVDSKTVIARLGGDEFVVVPAEPISATKAEALAYQLQDSLRRRVWIDGERLTRTVSVGVASGIPGSDNSSDLLRRADQAVLSAKSAGGDRVAVFTTAMSLETAYRNDIELHLQDVIENGALLLNYLPEIDMRTGKLLATEALVRWDHPTRGLLPPAAFIGIAESINLAGELGRWVLRTACREFARWREDFLASKSGSDDADDRDDFELRVNVSPVQLVTDGFAESVADILDEFGLDRGSVCLEITENVVVQDSESSRATLADLRRTGVRLAIDDFGTGYSVLSHLKSLPVDILKIDRSFVTDLGSNPGDLAIVRAIIALADSFGLQIVAEGVETTAAATTLLRLGCHRAQGFLLSRPLPSDQMATLYRKGRVPVRFTSEM</sequence>
<evidence type="ECO:0000313" key="4">
    <source>
        <dbReference type="EMBL" id="TDK88183.1"/>
    </source>
</evidence>